<reference evidence="1 2" key="1">
    <citation type="submission" date="2012-05" db="EMBL/GenBank/DDBJ databases">
        <title>Finished chromosome of genome of Oscillatoria sp. PCC 7112.</title>
        <authorList>
            <consortium name="US DOE Joint Genome Institute"/>
            <person name="Gugger M."/>
            <person name="Coursin T."/>
            <person name="Rippka R."/>
            <person name="Tandeau De Marsac N."/>
            <person name="Huntemann M."/>
            <person name="Wei C.-L."/>
            <person name="Han J."/>
            <person name="Detter J.C."/>
            <person name="Han C."/>
            <person name="Tapia R."/>
            <person name="Davenport K."/>
            <person name="Daligault H."/>
            <person name="Erkkila T."/>
            <person name="Gu W."/>
            <person name="Munk A.C.C."/>
            <person name="Teshima H."/>
            <person name="Xu Y."/>
            <person name="Chain P."/>
            <person name="Chen A."/>
            <person name="Krypides N."/>
            <person name="Mavromatis K."/>
            <person name="Markowitz V."/>
            <person name="Szeto E."/>
            <person name="Ivanova N."/>
            <person name="Mikhailova N."/>
            <person name="Ovchinnikova G."/>
            <person name="Pagani I."/>
            <person name="Pati A."/>
            <person name="Goodwin L."/>
            <person name="Peters L."/>
            <person name="Pitluck S."/>
            <person name="Woyke T."/>
            <person name="Kerfeld C."/>
        </authorList>
    </citation>
    <scope>NUCLEOTIDE SEQUENCE [LARGE SCALE GENOMIC DNA]</scope>
    <source>
        <strain evidence="1 2">PCC 7112</strain>
    </source>
</reference>
<evidence type="ECO:0000313" key="2">
    <source>
        <dbReference type="Proteomes" id="UP000010478"/>
    </source>
</evidence>
<sequence>MSNHQNQPREYDAVLGGQNPPPIDAAVLGGISGLKSRLASPVVYIRISALPEAPKYGEAGLDFIIQALQDRIMSVRFAAYLLLKDRDEEKIKQYLRTYNTSDFDVIIEDAYGKENSSSNSFADFFPNIVKRD</sequence>
<evidence type="ECO:0000313" key="1">
    <source>
        <dbReference type="EMBL" id="AFZ06165.1"/>
    </source>
</evidence>
<dbReference type="OrthoDB" id="482943at2"/>
<dbReference type="EMBL" id="CP003614">
    <property type="protein sequence ID" value="AFZ06165.1"/>
    <property type="molecule type" value="Genomic_DNA"/>
</dbReference>
<gene>
    <name evidence="1" type="ORF">Osc7112_1669</name>
</gene>
<dbReference type="AlphaFoldDB" id="K9VG03"/>
<organism evidence="1 2">
    <name type="scientific">Phormidium nigroviride PCC 7112</name>
    <dbReference type="NCBI Taxonomy" id="179408"/>
    <lineage>
        <taxon>Bacteria</taxon>
        <taxon>Bacillati</taxon>
        <taxon>Cyanobacteriota</taxon>
        <taxon>Cyanophyceae</taxon>
        <taxon>Oscillatoriophycideae</taxon>
        <taxon>Oscillatoriales</taxon>
        <taxon>Oscillatoriaceae</taxon>
        <taxon>Phormidium</taxon>
    </lineage>
</organism>
<dbReference type="KEGG" id="oni:Osc7112_1669"/>
<name>K9VG03_9CYAN</name>
<dbReference type="Proteomes" id="UP000010478">
    <property type="component" value="Chromosome"/>
</dbReference>
<dbReference type="eggNOG" id="COG1262">
    <property type="taxonomic scope" value="Bacteria"/>
</dbReference>
<dbReference type="STRING" id="179408.Osc7112_1669"/>
<proteinExistence type="predicted"/>
<keyword evidence="2" id="KW-1185">Reference proteome</keyword>
<dbReference type="RefSeq" id="WP_015175483.1">
    <property type="nucleotide sequence ID" value="NC_019729.1"/>
</dbReference>
<accession>K9VG03</accession>
<dbReference type="HOGENOM" id="CLU_1914963_0_0_3"/>
<protein>
    <submittedName>
        <fullName evidence="1">Uncharacterized protein</fullName>
    </submittedName>
</protein>